<proteinExistence type="predicted"/>
<accession>R0IL69</accession>
<evidence type="ECO:0000313" key="2">
    <source>
        <dbReference type="EMBL" id="EOA85571.1"/>
    </source>
</evidence>
<dbReference type="CDD" id="cd18186">
    <property type="entry name" value="BTB_POZ_ZBTB_KLHL-like"/>
    <property type="match status" value="1"/>
</dbReference>
<dbReference type="Pfam" id="PF00651">
    <property type="entry name" value="BTB"/>
    <property type="match status" value="1"/>
</dbReference>
<evidence type="ECO:0000313" key="3">
    <source>
        <dbReference type="Proteomes" id="UP000016935"/>
    </source>
</evidence>
<dbReference type="Gene3D" id="3.30.710.10">
    <property type="entry name" value="Potassium Channel Kv1.1, Chain A"/>
    <property type="match status" value="1"/>
</dbReference>
<dbReference type="PANTHER" id="PTHR47843">
    <property type="entry name" value="BTB DOMAIN-CONTAINING PROTEIN-RELATED"/>
    <property type="match status" value="1"/>
</dbReference>
<sequence length="280" mass="30863">MAYENYVRDLSYLTSGDLSDLTLNFSDKSWRIHKALMVCHSKWFQKALTGGLVETSSEAITLQDDPVYTNAIDCMVSYIYGADYNVSKFDTLEPLLHAQVTIIADKYDCASLCKLAKTSFANTVMTVNPSDWAVTAAFVYDYTTTVPPAHVELRNSVVAAVAGRHSMLKATLREERVLDVLRSNADLATDLLLGGRHGPKVEGVSEHHFICGHCYYCHTGSRGCPNTTSVSKTGKPVCPKCRKKTGNPIHHTPLVNIYPAFPCVSCDGFHTTDLDDEDLT</sequence>
<keyword evidence="3" id="KW-1185">Reference proteome</keyword>
<feature type="domain" description="BTB" evidence="1">
    <location>
        <begin position="19"/>
        <end position="88"/>
    </location>
</feature>
<protein>
    <recommendedName>
        <fullName evidence="1">BTB domain-containing protein</fullName>
    </recommendedName>
</protein>
<dbReference type="PROSITE" id="PS50097">
    <property type="entry name" value="BTB"/>
    <property type="match status" value="1"/>
</dbReference>
<dbReference type="HOGENOM" id="CLU_057752_4_0_1"/>
<dbReference type="EMBL" id="KB908670">
    <property type="protein sequence ID" value="EOA85571.1"/>
    <property type="molecule type" value="Genomic_DNA"/>
</dbReference>
<dbReference type="OrthoDB" id="6359816at2759"/>
<name>R0IL69_EXST2</name>
<reference evidence="2 3" key="1">
    <citation type="journal article" date="2012" name="PLoS Pathog.">
        <title>Diverse lifestyles and strategies of plant pathogenesis encoded in the genomes of eighteen Dothideomycetes fungi.</title>
        <authorList>
            <person name="Ohm R.A."/>
            <person name="Feau N."/>
            <person name="Henrissat B."/>
            <person name="Schoch C.L."/>
            <person name="Horwitz B.A."/>
            <person name="Barry K.W."/>
            <person name="Condon B.J."/>
            <person name="Copeland A.C."/>
            <person name="Dhillon B."/>
            <person name="Glaser F."/>
            <person name="Hesse C.N."/>
            <person name="Kosti I."/>
            <person name="LaButti K."/>
            <person name="Lindquist E.A."/>
            <person name="Lucas S."/>
            <person name="Salamov A.A."/>
            <person name="Bradshaw R.E."/>
            <person name="Ciuffetti L."/>
            <person name="Hamelin R.C."/>
            <person name="Kema G.H.J."/>
            <person name="Lawrence C."/>
            <person name="Scott J.A."/>
            <person name="Spatafora J.W."/>
            <person name="Turgeon B.G."/>
            <person name="de Wit P.J.G.M."/>
            <person name="Zhong S."/>
            <person name="Goodwin S.B."/>
            <person name="Grigoriev I.V."/>
        </authorList>
    </citation>
    <scope>NUCLEOTIDE SEQUENCE [LARGE SCALE GENOMIC DNA]</scope>
    <source>
        <strain evidence="3">28A</strain>
    </source>
</reference>
<dbReference type="InterPro" id="IPR011333">
    <property type="entry name" value="SKP1/BTB/POZ_sf"/>
</dbReference>
<dbReference type="PANTHER" id="PTHR47843:SF5">
    <property type="entry name" value="BTB_POZ DOMAIN PROTEIN"/>
    <property type="match status" value="1"/>
</dbReference>
<dbReference type="InterPro" id="IPR000210">
    <property type="entry name" value="BTB/POZ_dom"/>
</dbReference>
<dbReference type="STRING" id="671987.R0IL69"/>
<gene>
    <name evidence="2" type="ORF">SETTUDRAFT_111710</name>
</gene>
<evidence type="ECO:0000259" key="1">
    <source>
        <dbReference type="PROSITE" id="PS50097"/>
    </source>
</evidence>
<dbReference type="RefSeq" id="XP_008026792.1">
    <property type="nucleotide sequence ID" value="XM_008028601.1"/>
</dbReference>
<organism evidence="2 3">
    <name type="scientific">Exserohilum turcicum (strain 28A)</name>
    <name type="common">Northern leaf blight fungus</name>
    <name type="synonym">Setosphaeria turcica</name>
    <dbReference type="NCBI Taxonomy" id="671987"/>
    <lineage>
        <taxon>Eukaryota</taxon>
        <taxon>Fungi</taxon>
        <taxon>Dikarya</taxon>
        <taxon>Ascomycota</taxon>
        <taxon>Pezizomycotina</taxon>
        <taxon>Dothideomycetes</taxon>
        <taxon>Pleosporomycetidae</taxon>
        <taxon>Pleosporales</taxon>
        <taxon>Pleosporineae</taxon>
        <taxon>Pleosporaceae</taxon>
        <taxon>Exserohilum</taxon>
    </lineage>
</organism>
<reference evidence="2 3" key="2">
    <citation type="journal article" date="2013" name="PLoS Genet.">
        <title>Comparative genome structure, secondary metabolite, and effector coding capacity across Cochliobolus pathogens.</title>
        <authorList>
            <person name="Condon B.J."/>
            <person name="Leng Y."/>
            <person name="Wu D."/>
            <person name="Bushley K.E."/>
            <person name="Ohm R.A."/>
            <person name="Otillar R."/>
            <person name="Martin J."/>
            <person name="Schackwitz W."/>
            <person name="Grimwood J."/>
            <person name="MohdZainudin N."/>
            <person name="Xue C."/>
            <person name="Wang R."/>
            <person name="Manning V.A."/>
            <person name="Dhillon B."/>
            <person name="Tu Z.J."/>
            <person name="Steffenson B.J."/>
            <person name="Salamov A."/>
            <person name="Sun H."/>
            <person name="Lowry S."/>
            <person name="LaButti K."/>
            <person name="Han J."/>
            <person name="Copeland A."/>
            <person name="Lindquist E."/>
            <person name="Barry K."/>
            <person name="Schmutz J."/>
            <person name="Baker S.E."/>
            <person name="Ciuffetti L.M."/>
            <person name="Grigoriev I.V."/>
            <person name="Zhong S."/>
            <person name="Turgeon B.G."/>
        </authorList>
    </citation>
    <scope>NUCLEOTIDE SEQUENCE [LARGE SCALE GENOMIC DNA]</scope>
    <source>
        <strain evidence="3">28A</strain>
    </source>
</reference>
<dbReference type="Proteomes" id="UP000016935">
    <property type="component" value="Unassembled WGS sequence"/>
</dbReference>
<dbReference type="SUPFAM" id="SSF54695">
    <property type="entry name" value="POZ domain"/>
    <property type="match status" value="1"/>
</dbReference>
<dbReference type="GeneID" id="19395503"/>
<dbReference type="AlphaFoldDB" id="R0IL69"/>
<dbReference type="SMART" id="SM00225">
    <property type="entry name" value="BTB"/>
    <property type="match status" value="1"/>
</dbReference>